<sequence>MADNIWTEEWSGGMLMKSAMMLGMLVDDPGSLSSGNSRLLMVFVGLVAFCMVVQAIVVVVFVVGAAKSQKRLQSIAEEFRVRAIPVFDSAEALFHDTAPKVRVIADNLVETSHIVRAKAVEFDATLSDANNRTRAQVARVDGMVSSTLNATASLGETIHEGIRVPVKHIAGAIAGLKAGLDVLLSRAKGFGGYRGPDL</sequence>
<accession>A0A7Y9PK22</accession>
<keyword evidence="3" id="KW-1185">Reference proteome</keyword>
<dbReference type="AlphaFoldDB" id="A0A7Y9PK22"/>
<dbReference type="RefSeq" id="WP_179493120.1">
    <property type="nucleotide sequence ID" value="NZ_JACCCW010000002.1"/>
</dbReference>
<keyword evidence="1" id="KW-1133">Transmembrane helix</keyword>
<comment type="caution">
    <text evidence="2">The sequence shown here is derived from an EMBL/GenBank/DDBJ whole genome shotgun (WGS) entry which is preliminary data.</text>
</comment>
<feature type="transmembrane region" description="Helical" evidence="1">
    <location>
        <begin position="39"/>
        <end position="63"/>
    </location>
</feature>
<proteinExistence type="predicted"/>
<dbReference type="Proteomes" id="UP000589520">
    <property type="component" value="Unassembled WGS sequence"/>
</dbReference>
<reference evidence="2 3" key="1">
    <citation type="submission" date="2020-07" db="EMBL/GenBank/DDBJ databases">
        <title>Genomic Encyclopedia of Type Strains, Phase IV (KMG-V): Genome sequencing to study the core and pangenomes of soil and plant-associated prokaryotes.</title>
        <authorList>
            <person name="Whitman W."/>
        </authorList>
    </citation>
    <scope>NUCLEOTIDE SEQUENCE [LARGE SCALE GENOMIC DNA]</scope>
    <source>
        <strain evidence="2 3">X4EP2</strain>
    </source>
</reference>
<evidence type="ECO:0000313" key="2">
    <source>
        <dbReference type="EMBL" id="NYF81287.1"/>
    </source>
</evidence>
<evidence type="ECO:0000313" key="3">
    <source>
        <dbReference type="Proteomes" id="UP000589520"/>
    </source>
</evidence>
<gene>
    <name evidence="2" type="ORF">HDF17_003607</name>
</gene>
<keyword evidence="1" id="KW-0472">Membrane</keyword>
<keyword evidence="1" id="KW-0812">Transmembrane</keyword>
<organism evidence="2 3">
    <name type="scientific">Granulicella arctica</name>
    <dbReference type="NCBI Taxonomy" id="940613"/>
    <lineage>
        <taxon>Bacteria</taxon>
        <taxon>Pseudomonadati</taxon>
        <taxon>Acidobacteriota</taxon>
        <taxon>Terriglobia</taxon>
        <taxon>Terriglobales</taxon>
        <taxon>Acidobacteriaceae</taxon>
        <taxon>Granulicella</taxon>
    </lineage>
</organism>
<evidence type="ECO:0000256" key="1">
    <source>
        <dbReference type="SAM" id="Phobius"/>
    </source>
</evidence>
<protein>
    <submittedName>
        <fullName evidence="2">Uncharacterized protein</fullName>
    </submittedName>
</protein>
<name>A0A7Y9PK22_9BACT</name>
<dbReference type="EMBL" id="JACCCW010000002">
    <property type="protein sequence ID" value="NYF81287.1"/>
    <property type="molecule type" value="Genomic_DNA"/>
</dbReference>